<feature type="domain" description="HTH myb-type" evidence="8">
    <location>
        <begin position="43"/>
        <end position="92"/>
    </location>
</feature>
<dbReference type="CDD" id="cd00167">
    <property type="entry name" value="SANT"/>
    <property type="match status" value="1"/>
</dbReference>
<dbReference type="PROSITE" id="PS51293">
    <property type="entry name" value="SANT"/>
    <property type="match status" value="1"/>
</dbReference>
<evidence type="ECO:0000259" key="8">
    <source>
        <dbReference type="PROSITE" id="PS51294"/>
    </source>
</evidence>
<gene>
    <name evidence="9" type="ORF">Plil01_000640100</name>
</gene>
<protein>
    <submittedName>
        <fullName evidence="9">Unnamed protein product</fullName>
    </submittedName>
</protein>
<dbReference type="InterPro" id="IPR001005">
    <property type="entry name" value="SANT/Myb"/>
</dbReference>
<keyword evidence="2" id="KW-0238">DNA-binding</keyword>
<dbReference type="Proteomes" id="UP001165083">
    <property type="component" value="Unassembled WGS sequence"/>
</dbReference>
<feature type="region of interest" description="Disordered" evidence="5">
    <location>
        <begin position="91"/>
        <end position="118"/>
    </location>
</feature>
<evidence type="ECO:0000256" key="1">
    <source>
        <dbReference type="ARBA" id="ARBA00023015"/>
    </source>
</evidence>
<dbReference type="AlphaFoldDB" id="A0A9W6WU22"/>
<keyword evidence="3" id="KW-0804">Transcription</keyword>
<evidence type="ECO:0000313" key="10">
    <source>
        <dbReference type="Proteomes" id="UP001165083"/>
    </source>
</evidence>
<dbReference type="InterPro" id="IPR017930">
    <property type="entry name" value="Myb_dom"/>
</dbReference>
<dbReference type="Gene3D" id="1.10.10.60">
    <property type="entry name" value="Homeodomain-like"/>
    <property type="match status" value="1"/>
</dbReference>
<evidence type="ECO:0000256" key="5">
    <source>
        <dbReference type="SAM" id="MobiDB-lite"/>
    </source>
</evidence>
<evidence type="ECO:0000259" key="7">
    <source>
        <dbReference type="PROSITE" id="PS51293"/>
    </source>
</evidence>
<feature type="domain" description="SANT" evidence="7">
    <location>
        <begin position="40"/>
        <end position="92"/>
    </location>
</feature>
<dbReference type="InterPro" id="IPR009057">
    <property type="entry name" value="Homeodomain-like_sf"/>
</dbReference>
<reference evidence="9" key="1">
    <citation type="submission" date="2023-04" db="EMBL/GenBank/DDBJ databases">
        <title>Phytophthora lilii NBRC 32176.</title>
        <authorList>
            <person name="Ichikawa N."/>
            <person name="Sato H."/>
            <person name="Tonouchi N."/>
        </authorList>
    </citation>
    <scope>NUCLEOTIDE SEQUENCE</scope>
    <source>
        <strain evidence="9">NBRC 32176</strain>
    </source>
</reference>
<evidence type="ECO:0000256" key="2">
    <source>
        <dbReference type="ARBA" id="ARBA00023125"/>
    </source>
</evidence>
<feature type="domain" description="Myb-like" evidence="6">
    <location>
        <begin position="43"/>
        <end position="88"/>
    </location>
</feature>
<organism evidence="9 10">
    <name type="scientific">Phytophthora lilii</name>
    <dbReference type="NCBI Taxonomy" id="2077276"/>
    <lineage>
        <taxon>Eukaryota</taxon>
        <taxon>Sar</taxon>
        <taxon>Stramenopiles</taxon>
        <taxon>Oomycota</taxon>
        <taxon>Peronosporomycetes</taxon>
        <taxon>Peronosporales</taxon>
        <taxon>Peronosporaceae</taxon>
        <taxon>Phytophthora</taxon>
    </lineage>
</organism>
<dbReference type="EMBL" id="BSXW01000284">
    <property type="protein sequence ID" value="GMF17498.1"/>
    <property type="molecule type" value="Genomic_DNA"/>
</dbReference>
<keyword evidence="10" id="KW-1185">Reference proteome</keyword>
<proteinExistence type="predicted"/>
<accession>A0A9W6WU22</accession>
<dbReference type="PROSITE" id="PS51294">
    <property type="entry name" value="HTH_MYB"/>
    <property type="match status" value="1"/>
</dbReference>
<dbReference type="NCBIfam" id="TIGR01557">
    <property type="entry name" value="myb_SHAQKYF"/>
    <property type="match status" value="1"/>
</dbReference>
<dbReference type="SUPFAM" id="SSF46689">
    <property type="entry name" value="Homeodomain-like"/>
    <property type="match status" value="1"/>
</dbReference>
<dbReference type="InterPro" id="IPR006447">
    <property type="entry name" value="Myb_dom_plants"/>
</dbReference>
<dbReference type="Pfam" id="PF00249">
    <property type="entry name" value="Myb_DNA-binding"/>
    <property type="match status" value="1"/>
</dbReference>
<evidence type="ECO:0000256" key="3">
    <source>
        <dbReference type="ARBA" id="ARBA00023163"/>
    </source>
</evidence>
<evidence type="ECO:0000256" key="4">
    <source>
        <dbReference type="ARBA" id="ARBA00023242"/>
    </source>
</evidence>
<dbReference type="PANTHER" id="PTHR12802">
    <property type="entry name" value="SWI/SNF COMPLEX-RELATED"/>
    <property type="match status" value="1"/>
</dbReference>
<dbReference type="PANTHER" id="PTHR12802:SF155">
    <property type="entry name" value="DEUBIQUITINASE MYSM1"/>
    <property type="match status" value="1"/>
</dbReference>
<name>A0A9W6WU22_9STRA</name>
<dbReference type="SMART" id="SM00717">
    <property type="entry name" value="SANT"/>
    <property type="match status" value="1"/>
</dbReference>
<dbReference type="GO" id="GO:0003677">
    <property type="term" value="F:DNA binding"/>
    <property type="evidence" value="ECO:0007669"/>
    <property type="project" value="UniProtKB-KW"/>
</dbReference>
<feature type="compositionally biased region" description="Basic and acidic residues" evidence="5">
    <location>
        <begin position="103"/>
        <end position="116"/>
    </location>
</feature>
<comment type="caution">
    <text evidence="9">The sequence shown here is derived from an EMBL/GenBank/DDBJ whole genome shotgun (WGS) entry which is preliminary data.</text>
</comment>
<evidence type="ECO:0000313" key="9">
    <source>
        <dbReference type="EMBL" id="GMF17498.1"/>
    </source>
</evidence>
<evidence type="ECO:0000259" key="6">
    <source>
        <dbReference type="PROSITE" id="PS50090"/>
    </source>
</evidence>
<dbReference type="OrthoDB" id="91504at2759"/>
<keyword evidence="4" id="KW-0539">Nucleus</keyword>
<sequence length="208" mass="23175">MTITESTRRQLFPDESRQHVVRMDQKRHAPPQPKATAAAIALGTWTVEEHRLFLEALDLYPSGPWKRVAQHVGTRTPRQVMTHAQKYRQRLQRRATGATTKVKPIEAPRKASKETQTDTGKILSVVVSPMPMALPSLPAAATGEMQVEAGICVLPTNPNDRPAMFADDPPPYGHFSFFDDFLAQLATDPMFDGVDTSLPYADLEPLQF</sequence>
<keyword evidence="1" id="KW-0805">Transcription regulation</keyword>
<dbReference type="InterPro" id="IPR017884">
    <property type="entry name" value="SANT_dom"/>
</dbReference>
<dbReference type="PROSITE" id="PS50090">
    <property type="entry name" value="MYB_LIKE"/>
    <property type="match status" value="1"/>
</dbReference>